<gene>
    <name evidence="2" type="ORF">NEOLI_000983</name>
</gene>
<evidence type="ECO:0000256" key="1">
    <source>
        <dbReference type="SAM" id="MobiDB-lite"/>
    </source>
</evidence>
<feature type="compositionally biased region" description="Acidic residues" evidence="1">
    <location>
        <begin position="116"/>
        <end position="129"/>
    </location>
</feature>
<sequence length="164" mass="19122">MSIQRATHLLHLAQFRARQAVNHEHLEKVLGHFRVFQRLLSHIDETRRMEQAWFDETMVDIASGTTSTFEDFADDVEEIEIRYSTSPATDMHIELEDDEQMAILPERGPVNKMPELETDDDEVVEDPESDPPTPDSSMWEESPLDKFAREELQREERGIMNILL</sequence>
<accession>A0A1U7LH80</accession>
<reference evidence="2 3" key="1">
    <citation type="submission" date="2016-04" db="EMBL/GenBank/DDBJ databases">
        <title>Evolutionary innovation and constraint leading to complex multicellularity in the Ascomycota.</title>
        <authorList>
            <person name="Cisse O."/>
            <person name="Nguyen A."/>
            <person name="Hewitt D.A."/>
            <person name="Jedd G."/>
            <person name="Stajich J.E."/>
        </authorList>
    </citation>
    <scope>NUCLEOTIDE SEQUENCE [LARGE SCALE GENOMIC DNA]</scope>
    <source>
        <strain evidence="2 3">DAH-3</strain>
    </source>
</reference>
<protein>
    <submittedName>
        <fullName evidence="2">Uncharacterized protein</fullName>
    </submittedName>
</protein>
<evidence type="ECO:0000313" key="3">
    <source>
        <dbReference type="Proteomes" id="UP000186594"/>
    </source>
</evidence>
<comment type="caution">
    <text evidence="2">The sequence shown here is derived from an EMBL/GenBank/DDBJ whole genome shotgun (WGS) entry which is preliminary data.</text>
</comment>
<evidence type="ECO:0000313" key="2">
    <source>
        <dbReference type="EMBL" id="OLL21881.1"/>
    </source>
</evidence>
<name>A0A1U7LH80_NEOID</name>
<keyword evidence="3" id="KW-1185">Reference proteome</keyword>
<dbReference type="AlphaFoldDB" id="A0A1U7LH80"/>
<feature type="region of interest" description="Disordered" evidence="1">
    <location>
        <begin position="105"/>
        <end position="144"/>
    </location>
</feature>
<dbReference type="EMBL" id="LXFE01004208">
    <property type="protein sequence ID" value="OLL21881.1"/>
    <property type="molecule type" value="Genomic_DNA"/>
</dbReference>
<proteinExistence type="predicted"/>
<dbReference type="Proteomes" id="UP000186594">
    <property type="component" value="Unassembled WGS sequence"/>
</dbReference>
<organism evidence="2 3">
    <name type="scientific">Neolecta irregularis (strain DAH-3)</name>
    <dbReference type="NCBI Taxonomy" id="1198029"/>
    <lineage>
        <taxon>Eukaryota</taxon>
        <taxon>Fungi</taxon>
        <taxon>Dikarya</taxon>
        <taxon>Ascomycota</taxon>
        <taxon>Taphrinomycotina</taxon>
        <taxon>Neolectales</taxon>
        <taxon>Neolectaceae</taxon>
        <taxon>Neolecta</taxon>
    </lineage>
</organism>